<evidence type="ECO:0000313" key="2">
    <source>
        <dbReference type="EMBL" id="QXO15839.1"/>
    </source>
</evidence>
<feature type="transmembrane region" description="Helical" evidence="1">
    <location>
        <begin position="43"/>
        <end position="72"/>
    </location>
</feature>
<dbReference type="PANTHER" id="PTHR30472:SF58">
    <property type="entry name" value="IRON(3+)-HYDROXAMATE IMPORT SYSTEM PERMEASE PROTEIN FHUB"/>
    <property type="match status" value="1"/>
</dbReference>
<evidence type="ECO:0000313" key="3">
    <source>
        <dbReference type="Proteomes" id="UP000694232"/>
    </source>
</evidence>
<feature type="transmembrane region" description="Helical" evidence="1">
    <location>
        <begin position="113"/>
        <end position="131"/>
    </location>
</feature>
<feature type="transmembrane region" description="Helical" evidence="1">
    <location>
        <begin position="84"/>
        <end position="107"/>
    </location>
</feature>
<dbReference type="Proteomes" id="UP000694232">
    <property type="component" value="Chromosome 2"/>
</dbReference>
<gene>
    <name evidence="2" type="ORF">KNV97_05370</name>
</gene>
<proteinExistence type="predicted"/>
<sequence length="138" mass="14593">MPVMPYLLATMLAAVLLAPHINILLSGDDIATGLGQNTWLLKVALSLLIVALAGISVAMAGNIGFIGLIVPHMARSLVGNDHKWLLPLSAIWGATLLLLADVITRIILPPEEIPIGVMTALIGAPFFIFLARKGNRNA</sequence>
<dbReference type="GO" id="GO:0005886">
    <property type="term" value="C:plasma membrane"/>
    <property type="evidence" value="ECO:0007669"/>
    <property type="project" value="TreeGrafter"/>
</dbReference>
<keyword evidence="1" id="KW-1133">Transmembrane helix</keyword>
<accession>A0A975U8J2</accession>
<dbReference type="GO" id="GO:0022857">
    <property type="term" value="F:transmembrane transporter activity"/>
    <property type="evidence" value="ECO:0007669"/>
    <property type="project" value="InterPro"/>
</dbReference>
<name>A0A975U8J2_9VIBR</name>
<dbReference type="GO" id="GO:0033214">
    <property type="term" value="P:siderophore-iron import into cell"/>
    <property type="evidence" value="ECO:0007669"/>
    <property type="project" value="TreeGrafter"/>
</dbReference>
<keyword evidence="1" id="KW-0812">Transmembrane</keyword>
<dbReference type="AlphaFoldDB" id="A0A975U8J2"/>
<dbReference type="PANTHER" id="PTHR30472">
    <property type="entry name" value="FERRIC ENTEROBACTIN TRANSPORT SYSTEM PERMEASE PROTEIN"/>
    <property type="match status" value="1"/>
</dbReference>
<dbReference type="EMBL" id="CP076642">
    <property type="protein sequence ID" value="QXO15839.1"/>
    <property type="molecule type" value="Genomic_DNA"/>
</dbReference>
<reference evidence="2" key="1">
    <citation type="submission" date="2021-06" db="EMBL/GenBank/DDBJ databases">
        <title>Vibrio nov. sp., novel gut bacterium isolated from Yellow Sea oyster.</title>
        <authorList>
            <person name="Muhammad N."/>
            <person name="Nguyen T.H."/>
            <person name="Lee Y.-J."/>
            <person name="Ko J."/>
            <person name="Kim S.-G."/>
        </authorList>
    </citation>
    <scope>NUCLEOTIDE SEQUENCE</scope>
    <source>
        <strain evidence="2">OG9-811</strain>
    </source>
</reference>
<organism evidence="2 3">
    <name type="scientific">Vibrio ostreae</name>
    <dbReference type="NCBI Taxonomy" id="2841925"/>
    <lineage>
        <taxon>Bacteria</taxon>
        <taxon>Pseudomonadati</taxon>
        <taxon>Pseudomonadota</taxon>
        <taxon>Gammaproteobacteria</taxon>
        <taxon>Vibrionales</taxon>
        <taxon>Vibrionaceae</taxon>
        <taxon>Vibrio</taxon>
    </lineage>
</organism>
<evidence type="ECO:0000256" key="1">
    <source>
        <dbReference type="SAM" id="Phobius"/>
    </source>
</evidence>
<dbReference type="InterPro" id="IPR000522">
    <property type="entry name" value="ABC_transptr_permease_BtuC"/>
</dbReference>
<keyword evidence="1" id="KW-0472">Membrane</keyword>
<dbReference type="KEGG" id="vos:KNV97_05370"/>
<protein>
    <submittedName>
        <fullName evidence="2">Iron ABC transporter permease</fullName>
    </submittedName>
</protein>
<dbReference type="Pfam" id="PF01032">
    <property type="entry name" value="FecCD"/>
    <property type="match status" value="1"/>
</dbReference>
<keyword evidence="3" id="KW-1185">Reference proteome</keyword>